<dbReference type="Proteomes" id="UP000643810">
    <property type="component" value="Unassembled WGS sequence"/>
</dbReference>
<evidence type="ECO:0000256" key="1">
    <source>
        <dbReference type="ARBA" id="ARBA00022801"/>
    </source>
</evidence>
<dbReference type="Pfam" id="PF04203">
    <property type="entry name" value="Sortase"/>
    <property type="match status" value="1"/>
</dbReference>
<name>A0ABR7GGG4_9FIRM</name>
<dbReference type="InterPro" id="IPR005754">
    <property type="entry name" value="Sortase"/>
</dbReference>
<dbReference type="CDD" id="cd05826">
    <property type="entry name" value="Sortase_B"/>
    <property type="match status" value="1"/>
</dbReference>
<feature type="transmembrane region" description="Helical" evidence="3">
    <location>
        <begin position="101"/>
        <end position="120"/>
    </location>
</feature>
<keyword evidence="3" id="KW-0812">Transmembrane</keyword>
<evidence type="ECO:0000313" key="5">
    <source>
        <dbReference type="Proteomes" id="UP000643810"/>
    </source>
</evidence>
<keyword evidence="3" id="KW-0472">Membrane</keyword>
<dbReference type="InterPro" id="IPR009835">
    <property type="entry name" value="SrtB"/>
</dbReference>
<proteinExistence type="predicted"/>
<feature type="compositionally biased region" description="Polar residues" evidence="2">
    <location>
        <begin position="160"/>
        <end position="174"/>
    </location>
</feature>
<evidence type="ECO:0000256" key="2">
    <source>
        <dbReference type="SAM" id="MobiDB-lite"/>
    </source>
</evidence>
<organism evidence="4 5">
    <name type="scientific">Roseburia lenta</name>
    <dbReference type="NCBI Taxonomy" id="2763061"/>
    <lineage>
        <taxon>Bacteria</taxon>
        <taxon>Bacillati</taxon>
        <taxon>Bacillota</taxon>
        <taxon>Clostridia</taxon>
        <taxon>Lachnospirales</taxon>
        <taxon>Lachnospiraceae</taxon>
        <taxon>Roseburia</taxon>
    </lineage>
</organism>
<feature type="compositionally biased region" description="Basic and acidic residues" evidence="2">
    <location>
        <begin position="148"/>
        <end position="158"/>
    </location>
</feature>
<dbReference type="RefSeq" id="WP_118281457.1">
    <property type="nucleotide sequence ID" value="NZ_JACOPG010000003.1"/>
</dbReference>
<feature type="region of interest" description="Disordered" evidence="2">
    <location>
        <begin position="136"/>
        <end position="174"/>
    </location>
</feature>
<comment type="caution">
    <text evidence="4">The sequence shown here is derived from an EMBL/GenBank/DDBJ whole genome shotgun (WGS) entry which is preliminary data.</text>
</comment>
<dbReference type="SUPFAM" id="SSF63817">
    <property type="entry name" value="Sortase"/>
    <property type="match status" value="1"/>
</dbReference>
<dbReference type="InterPro" id="IPR023365">
    <property type="entry name" value="Sortase_dom-sf"/>
</dbReference>
<accession>A0ABR7GGG4</accession>
<gene>
    <name evidence="4" type="ORF">H8R94_07975</name>
</gene>
<evidence type="ECO:0000313" key="4">
    <source>
        <dbReference type="EMBL" id="MBC5686533.1"/>
    </source>
</evidence>
<dbReference type="EMBL" id="JACOPG010000003">
    <property type="protein sequence ID" value="MBC5686533.1"/>
    <property type="molecule type" value="Genomic_DNA"/>
</dbReference>
<keyword evidence="5" id="KW-1185">Reference proteome</keyword>
<reference evidence="4 5" key="1">
    <citation type="submission" date="2020-08" db="EMBL/GenBank/DDBJ databases">
        <title>Genome public.</title>
        <authorList>
            <person name="Liu C."/>
            <person name="Sun Q."/>
        </authorList>
    </citation>
    <scope>NUCLEOTIDE SEQUENCE [LARGE SCALE GENOMIC DNA]</scope>
    <source>
        <strain evidence="4 5">NSJ-9</strain>
    </source>
</reference>
<keyword evidence="3" id="KW-1133">Transmembrane helix</keyword>
<keyword evidence="1" id="KW-0378">Hydrolase</keyword>
<dbReference type="Gene3D" id="2.40.260.10">
    <property type="entry name" value="Sortase"/>
    <property type="match status" value="1"/>
</dbReference>
<sequence length="367" mass="41726">MQEQGKYKIGEYTFQTFHEYRDGQEDVRKIECINKELNIQDPEVAVRLYNDIRSGKIVFKSPIGDQFFAHLADIVADKSVDLLEDKAVVEEAEGKVKYQKILGVAFIILALVSFAVFGIAEIRDIVTTRQMQKLADQVETPKSQDNASKNDDAKKEDTSIENGDTSSDQEEQTQNLSVLPEYAELLQQNPEMVGWLSIDDTEINYPVVQKDNTYYLTHGFDQATNSNGSIFMDERCSILKPTINTIIYGHNMKSGMMFGGLKNYLQEGYLDAHKYINFNTIYEKRTYEIVAVGLSKVQYQDEDAYRYYDFITSTSAQDLEDFIQNVDSLAVYGNADGLTLQDKLLTLSTCNSYTEDGRLFVVAKQVQ</sequence>
<evidence type="ECO:0000256" key="3">
    <source>
        <dbReference type="SAM" id="Phobius"/>
    </source>
</evidence>
<protein>
    <submittedName>
        <fullName evidence="4">Class B sortase</fullName>
    </submittedName>
</protein>